<protein>
    <submittedName>
        <fullName evidence="2">Uncharacterized protein</fullName>
    </submittedName>
</protein>
<reference evidence="3" key="1">
    <citation type="journal article" date="2019" name="Int. J. Syst. Evol. Microbiol.">
        <title>The Global Catalogue of Microorganisms (GCM) 10K type strain sequencing project: providing services to taxonomists for standard genome sequencing and annotation.</title>
        <authorList>
            <consortium name="The Broad Institute Genomics Platform"/>
            <consortium name="The Broad Institute Genome Sequencing Center for Infectious Disease"/>
            <person name="Wu L."/>
            <person name="Ma J."/>
        </authorList>
    </citation>
    <scope>NUCLEOTIDE SEQUENCE [LARGE SCALE GENOMIC DNA]</scope>
    <source>
        <strain evidence="3">CCUG 56401</strain>
    </source>
</reference>
<gene>
    <name evidence="2" type="ORF">ACFQ16_21390</name>
</gene>
<evidence type="ECO:0000313" key="2">
    <source>
        <dbReference type="EMBL" id="MFD0922307.1"/>
    </source>
</evidence>
<evidence type="ECO:0000313" key="3">
    <source>
        <dbReference type="Proteomes" id="UP001597018"/>
    </source>
</evidence>
<accession>A0ABW3FV88</accession>
<organism evidence="2 3">
    <name type="scientific">Saccharopolyspora rosea</name>
    <dbReference type="NCBI Taxonomy" id="524884"/>
    <lineage>
        <taxon>Bacteria</taxon>
        <taxon>Bacillati</taxon>
        <taxon>Actinomycetota</taxon>
        <taxon>Actinomycetes</taxon>
        <taxon>Pseudonocardiales</taxon>
        <taxon>Pseudonocardiaceae</taxon>
        <taxon>Saccharopolyspora</taxon>
    </lineage>
</organism>
<dbReference type="Proteomes" id="UP001597018">
    <property type="component" value="Unassembled WGS sequence"/>
</dbReference>
<dbReference type="EMBL" id="JBHTIW010000020">
    <property type="protein sequence ID" value="MFD0922307.1"/>
    <property type="molecule type" value="Genomic_DNA"/>
</dbReference>
<name>A0ABW3FV88_9PSEU</name>
<feature type="region of interest" description="Disordered" evidence="1">
    <location>
        <begin position="37"/>
        <end position="71"/>
    </location>
</feature>
<dbReference type="RefSeq" id="WP_263251573.1">
    <property type="nucleotide sequence ID" value="NZ_BAABLT010000045.1"/>
</dbReference>
<sequence length="91" mass="9495">MLFHTILSRHFVGNTRHSANTSLTHHNTGALVVEQAGKGTQSAEQSEGGHHTVEVCEGPAPATNKSGHGETAAAMSSIRRLVGQVGLEPTT</sequence>
<keyword evidence="3" id="KW-1185">Reference proteome</keyword>
<proteinExistence type="predicted"/>
<comment type="caution">
    <text evidence="2">The sequence shown here is derived from an EMBL/GenBank/DDBJ whole genome shotgun (WGS) entry which is preliminary data.</text>
</comment>
<evidence type="ECO:0000256" key="1">
    <source>
        <dbReference type="SAM" id="MobiDB-lite"/>
    </source>
</evidence>